<dbReference type="InterPro" id="IPR002885">
    <property type="entry name" value="PPR_rpt"/>
</dbReference>
<keyword evidence="4" id="KW-1185">Reference proteome</keyword>
<organism evidence="3 4">
    <name type="scientific">Ectocarpus siliculosus</name>
    <name type="common">Brown alga</name>
    <name type="synonym">Conferva siliculosa</name>
    <dbReference type="NCBI Taxonomy" id="2880"/>
    <lineage>
        <taxon>Eukaryota</taxon>
        <taxon>Sar</taxon>
        <taxon>Stramenopiles</taxon>
        <taxon>Ochrophyta</taxon>
        <taxon>PX clade</taxon>
        <taxon>Phaeophyceae</taxon>
        <taxon>Ectocarpales</taxon>
        <taxon>Ectocarpaceae</taxon>
        <taxon>Ectocarpus</taxon>
    </lineage>
</organism>
<name>D7G4J1_ECTSI</name>
<dbReference type="InterPro" id="IPR036063">
    <property type="entry name" value="Smr_dom_sf"/>
</dbReference>
<dbReference type="Gene3D" id="3.30.1370.110">
    <property type="match status" value="1"/>
</dbReference>
<gene>
    <name evidence="3" type="ORF">Esi_0057_0063</name>
</gene>
<feature type="domain" description="Smr" evidence="2">
    <location>
        <begin position="199"/>
        <end position="283"/>
    </location>
</feature>
<dbReference type="OrthoDB" id="3231855at2759"/>
<dbReference type="InterPro" id="IPR002625">
    <property type="entry name" value="Smr_dom"/>
</dbReference>
<reference evidence="3 4" key="1">
    <citation type="journal article" date="2010" name="Nature">
        <title>The Ectocarpus genome and the independent evolution of multicellularity in brown algae.</title>
        <authorList>
            <person name="Cock J.M."/>
            <person name="Sterck L."/>
            <person name="Rouze P."/>
            <person name="Scornet D."/>
            <person name="Allen A.E."/>
            <person name="Amoutzias G."/>
            <person name="Anthouard V."/>
            <person name="Artiguenave F."/>
            <person name="Aury J.M."/>
            <person name="Badger J.H."/>
            <person name="Beszteri B."/>
            <person name="Billiau K."/>
            <person name="Bonnet E."/>
            <person name="Bothwell J.H."/>
            <person name="Bowler C."/>
            <person name="Boyen C."/>
            <person name="Brownlee C."/>
            <person name="Carrano C.J."/>
            <person name="Charrier B."/>
            <person name="Cho G.Y."/>
            <person name="Coelho S.M."/>
            <person name="Collen J."/>
            <person name="Corre E."/>
            <person name="Da Silva C."/>
            <person name="Delage L."/>
            <person name="Delaroque N."/>
            <person name="Dittami S.M."/>
            <person name="Doulbeau S."/>
            <person name="Elias M."/>
            <person name="Farnham G."/>
            <person name="Gachon C.M."/>
            <person name="Gschloessl B."/>
            <person name="Heesch S."/>
            <person name="Jabbari K."/>
            <person name="Jubin C."/>
            <person name="Kawai H."/>
            <person name="Kimura K."/>
            <person name="Kloareg B."/>
            <person name="Kupper F.C."/>
            <person name="Lang D."/>
            <person name="Le Bail A."/>
            <person name="Leblanc C."/>
            <person name="Lerouge P."/>
            <person name="Lohr M."/>
            <person name="Lopez P.J."/>
            <person name="Martens C."/>
            <person name="Maumus F."/>
            <person name="Michel G."/>
            <person name="Miranda-Saavedra D."/>
            <person name="Morales J."/>
            <person name="Moreau H."/>
            <person name="Motomura T."/>
            <person name="Nagasato C."/>
            <person name="Napoli C.A."/>
            <person name="Nelson D.R."/>
            <person name="Nyvall-Collen P."/>
            <person name="Peters A.F."/>
            <person name="Pommier C."/>
            <person name="Potin P."/>
            <person name="Poulain J."/>
            <person name="Quesneville H."/>
            <person name="Read B."/>
            <person name="Rensing S.A."/>
            <person name="Ritter A."/>
            <person name="Rousvoal S."/>
            <person name="Samanta M."/>
            <person name="Samson G."/>
            <person name="Schroeder D.C."/>
            <person name="Segurens B."/>
            <person name="Strittmatter M."/>
            <person name="Tonon T."/>
            <person name="Tregear J.W."/>
            <person name="Valentin K."/>
            <person name="von Dassow P."/>
            <person name="Yamagishi T."/>
            <person name="Van de Peer Y."/>
            <person name="Wincker P."/>
        </authorList>
    </citation>
    <scope>NUCLEOTIDE SEQUENCE [LARGE SCALE GENOMIC DNA]</scope>
    <source>
        <strain evidence="4">Ec32 / CCAP1310/4</strain>
    </source>
</reference>
<dbReference type="Gene3D" id="1.25.40.10">
    <property type="entry name" value="Tetratricopeptide repeat domain"/>
    <property type="match status" value="2"/>
</dbReference>
<accession>D7G4J1</accession>
<protein>
    <recommendedName>
        <fullName evidence="2">Smr domain-containing protein</fullName>
    </recommendedName>
</protein>
<proteinExistence type="predicted"/>
<dbReference type="PANTHER" id="PTHR47447:SF17">
    <property type="entry name" value="OS12G0638900 PROTEIN"/>
    <property type="match status" value="1"/>
</dbReference>
<dbReference type="Proteomes" id="UP000002630">
    <property type="component" value="Unassembled WGS sequence"/>
</dbReference>
<evidence type="ECO:0000259" key="2">
    <source>
        <dbReference type="PROSITE" id="PS50828"/>
    </source>
</evidence>
<sequence>MSREGDWEGALEMLQRIRDKGMKPSMSTHMDVISVCRRALEWDQASKAYREMIEAHLTDHPFDDMACQDYEDESNHVFARACGIVAGMQADAGIKPNNGTYRALLQLCKDEGSWEAAILLLEHSRRSKAKLNLFSFDLLITTVAKQGYKEVSTMLYELGVVDADRALLETEGNGDGDGDGDVEWPKWPLKVGRTGGAILELHDLTQGIALETVQVALLDVIRRPLRRPYWSGDKRWRIITGMGNNSKDREAIIKPAVVELLEDLGLRPEFQQRNEGCVELKPANLEAYIRRQVTKASAAYVETDSL</sequence>
<keyword evidence="1" id="KW-0677">Repeat</keyword>
<dbReference type="PANTHER" id="PTHR47447">
    <property type="entry name" value="OS03G0856100 PROTEIN"/>
    <property type="match status" value="1"/>
</dbReference>
<dbReference type="InParanoid" id="D7G4J1"/>
<dbReference type="EMBL" id="FN649760">
    <property type="protein sequence ID" value="CBJ48894.1"/>
    <property type="molecule type" value="Genomic_DNA"/>
</dbReference>
<dbReference type="AlphaFoldDB" id="D7G4J1"/>
<dbReference type="InterPro" id="IPR011990">
    <property type="entry name" value="TPR-like_helical_dom_sf"/>
</dbReference>
<dbReference type="PROSITE" id="PS50828">
    <property type="entry name" value="SMR"/>
    <property type="match status" value="1"/>
</dbReference>
<evidence type="ECO:0000313" key="3">
    <source>
        <dbReference type="EMBL" id="CBJ48894.1"/>
    </source>
</evidence>
<dbReference type="SUPFAM" id="SSF160443">
    <property type="entry name" value="SMR domain-like"/>
    <property type="match status" value="1"/>
</dbReference>
<evidence type="ECO:0000256" key="1">
    <source>
        <dbReference type="ARBA" id="ARBA00022737"/>
    </source>
</evidence>
<evidence type="ECO:0000313" key="4">
    <source>
        <dbReference type="Proteomes" id="UP000002630"/>
    </source>
</evidence>
<dbReference type="Pfam" id="PF01535">
    <property type="entry name" value="PPR"/>
    <property type="match status" value="1"/>
</dbReference>